<dbReference type="AlphaFoldDB" id="A0A7C5QDK3"/>
<reference evidence="1" key="1">
    <citation type="journal article" date="2020" name="mSystems">
        <title>Genome- and Community-Level Interaction Insights into Carbon Utilization and Element Cycling Functions of Hydrothermarchaeota in Hydrothermal Sediment.</title>
        <authorList>
            <person name="Zhou Z."/>
            <person name="Liu Y."/>
            <person name="Xu W."/>
            <person name="Pan J."/>
            <person name="Luo Z.H."/>
            <person name="Li M."/>
        </authorList>
    </citation>
    <scope>NUCLEOTIDE SEQUENCE [LARGE SCALE GENOMIC DNA]</scope>
    <source>
        <strain evidence="1">SpSt-1056</strain>
    </source>
</reference>
<accession>A0A7C5QDK3</accession>
<proteinExistence type="predicted"/>
<comment type="caution">
    <text evidence="1">The sequence shown here is derived from an EMBL/GenBank/DDBJ whole genome shotgun (WGS) entry which is preliminary data.</text>
</comment>
<gene>
    <name evidence="1" type="ORF">ENM11_04870</name>
</gene>
<evidence type="ECO:0000313" key="1">
    <source>
        <dbReference type="EMBL" id="HHK68471.1"/>
    </source>
</evidence>
<name>A0A7C5QDK3_CALS0</name>
<protein>
    <submittedName>
        <fullName evidence="1">Uncharacterized protein</fullName>
    </submittedName>
</protein>
<sequence length="145" mass="16797">MTQIYRGLQNCIPGRGLNKHIPNGETFAETFRKMAEDKLFQELVKRSSLTMKQAETIFFDVMSHRDGVTLTAEQRAALRGVTKGSFIRTKQQALRNISKALFTLILLSYLGLVKLPEYQWFFRLSEAFEERDWEAVREFLTSLEG</sequence>
<organism evidence="1">
    <name type="scientific">Caldiarchaeum subterraneum</name>
    <dbReference type="NCBI Taxonomy" id="311458"/>
    <lineage>
        <taxon>Archaea</taxon>
        <taxon>Nitrososphaerota</taxon>
        <taxon>Candidatus Caldarchaeales</taxon>
        <taxon>Candidatus Caldarchaeaceae</taxon>
        <taxon>Candidatus Caldarchaeum</taxon>
    </lineage>
</organism>
<dbReference type="EMBL" id="DRWN01000032">
    <property type="protein sequence ID" value="HHK68471.1"/>
    <property type="molecule type" value="Genomic_DNA"/>
</dbReference>